<protein>
    <submittedName>
        <fullName evidence="2">Uncharacterized protein</fullName>
    </submittedName>
</protein>
<keyword evidence="3" id="KW-1185">Reference proteome</keyword>
<accession>A0A6A6B4I1</accession>
<dbReference type="EMBL" id="ML995499">
    <property type="protein sequence ID" value="KAF2137877.1"/>
    <property type="molecule type" value="Genomic_DNA"/>
</dbReference>
<feature type="compositionally biased region" description="Polar residues" evidence="1">
    <location>
        <begin position="212"/>
        <end position="228"/>
    </location>
</feature>
<reference evidence="2" key="1">
    <citation type="journal article" date="2020" name="Stud. Mycol.">
        <title>101 Dothideomycetes genomes: a test case for predicting lifestyles and emergence of pathogens.</title>
        <authorList>
            <person name="Haridas S."/>
            <person name="Albert R."/>
            <person name="Binder M."/>
            <person name="Bloem J."/>
            <person name="Labutti K."/>
            <person name="Salamov A."/>
            <person name="Andreopoulos B."/>
            <person name="Baker S."/>
            <person name="Barry K."/>
            <person name="Bills G."/>
            <person name="Bluhm B."/>
            <person name="Cannon C."/>
            <person name="Castanera R."/>
            <person name="Culley D."/>
            <person name="Daum C."/>
            <person name="Ezra D."/>
            <person name="Gonzalez J."/>
            <person name="Henrissat B."/>
            <person name="Kuo A."/>
            <person name="Liang C."/>
            <person name="Lipzen A."/>
            <person name="Lutzoni F."/>
            <person name="Magnuson J."/>
            <person name="Mondo S."/>
            <person name="Nolan M."/>
            <person name="Ohm R."/>
            <person name="Pangilinan J."/>
            <person name="Park H.-J."/>
            <person name="Ramirez L."/>
            <person name="Alfaro M."/>
            <person name="Sun H."/>
            <person name="Tritt A."/>
            <person name="Yoshinaga Y."/>
            <person name="Zwiers L.-H."/>
            <person name="Turgeon B."/>
            <person name="Goodwin S."/>
            <person name="Spatafora J."/>
            <person name="Crous P."/>
            <person name="Grigoriev I."/>
        </authorList>
    </citation>
    <scope>NUCLEOTIDE SEQUENCE</scope>
    <source>
        <strain evidence="2">CBS 121167</strain>
    </source>
</reference>
<dbReference type="AlphaFoldDB" id="A0A6A6B4I1"/>
<name>A0A6A6B4I1_9PEZI</name>
<evidence type="ECO:0000313" key="2">
    <source>
        <dbReference type="EMBL" id="KAF2137877.1"/>
    </source>
</evidence>
<dbReference type="GeneID" id="54300999"/>
<organism evidence="2 3">
    <name type="scientific">Aplosporella prunicola CBS 121167</name>
    <dbReference type="NCBI Taxonomy" id="1176127"/>
    <lineage>
        <taxon>Eukaryota</taxon>
        <taxon>Fungi</taxon>
        <taxon>Dikarya</taxon>
        <taxon>Ascomycota</taxon>
        <taxon>Pezizomycotina</taxon>
        <taxon>Dothideomycetes</taxon>
        <taxon>Dothideomycetes incertae sedis</taxon>
        <taxon>Botryosphaeriales</taxon>
        <taxon>Aplosporellaceae</taxon>
        <taxon>Aplosporella</taxon>
    </lineage>
</organism>
<gene>
    <name evidence="2" type="ORF">K452DRAFT_312015</name>
</gene>
<evidence type="ECO:0000313" key="3">
    <source>
        <dbReference type="Proteomes" id="UP000799438"/>
    </source>
</evidence>
<dbReference type="Proteomes" id="UP000799438">
    <property type="component" value="Unassembled WGS sequence"/>
</dbReference>
<sequence length="239" mass="26481">MTYLRQMYLVFRREVIINDIRELAARPNVNPTANDRARLAEFNRELDAVDHKIMRLVAIHGDLMRDYSPVARILGDRERAGRQLDFELSPATQQLRDRIVAAVDGDVAQLAEDRREWNEVVNAVAAGGVGATPRVLDIIARLSANGNRPATANGVRRSVVEVNNRDRSPIANGAQQVNGENIDGEEMEEDEELEAVDNGEAEADDGSDEDLSNGNTESRTIGRTSRTLGRSESHTLDRP</sequence>
<dbReference type="RefSeq" id="XP_033393592.1">
    <property type="nucleotide sequence ID" value="XM_033543502.1"/>
</dbReference>
<feature type="compositionally biased region" description="Acidic residues" evidence="1">
    <location>
        <begin position="182"/>
        <end position="211"/>
    </location>
</feature>
<feature type="compositionally biased region" description="Basic and acidic residues" evidence="1">
    <location>
        <begin position="229"/>
        <end position="239"/>
    </location>
</feature>
<proteinExistence type="predicted"/>
<evidence type="ECO:0000256" key="1">
    <source>
        <dbReference type="SAM" id="MobiDB-lite"/>
    </source>
</evidence>
<feature type="region of interest" description="Disordered" evidence="1">
    <location>
        <begin position="170"/>
        <end position="239"/>
    </location>
</feature>